<gene>
    <name evidence="4" type="ORF">GV789_11065</name>
    <name evidence="5" type="ORF">GV794_13705</name>
</gene>
<organism evidence="4 6">
    <name type="scientific">Nocardia cyriacigeorgica</name>
    <dbReference type="NCBI Taxonomy" id="135487"/>
    <lineage>
        <taxon>Bacteria</taxon>
        <taxon>Bacillati</taxon>
        <taxon>Actinomycetota</taxon>
        <taxon>Actinomycetes</taxon>
        <taxon>Mycobacteriales</taxon>
        <taxon>Nocardiaceae</taxon>
        <taxon>Nocardia</taxon>
    </lineage>
</organism>
<sequence>MVAVTRTPKASWIEQGLRALASGGPDAVRVEALAQSLGVTKGGFYGHFADRKALLREMLDTWEHECTFDVRERVEREGGDARAKARRAGVLTFSDDRLRPIDLAVRDWARRDDEVAERLRRVDNYRIGYLRELLGTFCTDPDEIEARSLMAFSLAVGKYVIAAEHEGRTRDEVVAKASAILLQQPLDDTGPTETG</sequence>
<dbReference type="InterPro" id="IPR009057">
    <property type="entry name" value="Homeodomain-like_sf"/>
</dbReference>
<keyword evidence="7" id="KW-1185">Reference proteome</keyword>
<evidence type="ECO:0000313" key="7">
    <source>
        <dbReference type="Proteomes" id="UP000470876"/>
    </source>
</evidence>
<evidence type="ECO:0000313" key="4">
    <source>
        <dbReference type="EMBL" id="NEW44994.1"/>
    </source>
</evidence>
<dbReference type="Gene3D" id="1.10.357.10">
    <property type="entry name" value="Tetracycline Repressor, domain 2"/>
    <property type="match status" value="1"/>
</dbReference>
<feature type="domain" description="HTH tetR-type" evidence="3">
    <location>
        <begin position="6"/>
        <end position="66"/>
    </location>
</feature>
<comment type="caution">
    <text evidence="4">The sequence shown here is derived from an EMBL/GenBank/DDBJ whole genome shotgun (WGS) entry which is preliminary data.</text>
</comment>
<proteinExistence type="predicted"/>
<evidence type="ECO:0000256" key="1">
    <source>
        <dbReference type="ARBA" id="ARBA00023125"/>
    </source>
</evidence>
<dbReference type="GO" id="GO:0003677">
    <property type="term" value="F:DNA binding"/>
    <property type="evidence" value="ECO:0007669"/>
    <property type="project" value="UniProtKB-UniRule"/>
</dbReference>
<feature type="DNA-binding region" description="H-T-H motif" evidence="2">
    <location>
        <begin position="29"/>
        <end position="48"/>
    </location>
</feature>
<dbReference type="Proteomes" id="UP000470876">
    <property type="component" value="Unassembled WGS sequence"/>
</dbReference>
<evidence type="ECO:0000256" key="2">
    <source>
        <dbReference type="PROSITE-ProRule" id="PRU00335"/>
    </source>
</evidence>
<dbReference type="PROSITE" id="PS50977">
    <property type="entry name" value="HTH_TETR_2"/>
    <property type="match status" value="1"/>
</dbReference>
<evidence type="ECO:0000313" key="6">
    <source>
        <dbReference type="Proteomes" id="UP000468928"/>
    </source>
</evidence>
<evidence type="ECO:0000259" key="3">
    <source>
        <dbReference type="PROSITE" id="PS50977"/>
    </source>
</evidence>
<dbReference type="EMBL" id="JAAGUX010000020">
    <property type="protein sequence ID" value="NEW56703.1"/>
    <property type="molecule type" value="Genomic_DNA"/>
</dbReference>
<reference evidence="6 7" key="1">
    <citation type="submission" date="2020-01" db="EMBL/GenBank/DDBJ databases">
        <title>Genetics and antimicrobial susceptibilities of Nocardia species isolated from the soil; a comparison with species isolated from humans.</title>
        <authorList>
            <person name="Carrasco G."/>
            <person name="Monzon S."/>
            <person name="Sansegundo M."/>
            <person name="Garcia E."/>
            <person name="Garrido N."/>
            <person name="Medina M.J."/>
            <person name="Villalon P."/>
            <person name="Ramirez-Arocha A.C."/>
            <person name="Jimenez P."/>
            <person name="Cuesta I."/>
            <person name="Valdezate S."/>
        </authorList>
    </citation>
    <scope>NUCLEOTIDE SEQUENCE [LARGE SCALE GENOMIC DNA]</scope>
    <source>
        <strain evidence="4 6">CNM20110639</strain>
        <strain evidence="5 7">CNM20110649</strain>
    </source>
</reference>
<dbReference type="Pfam" id="PF00440">
    <property type="entry name" value="TetR_N"/>
    <property type="match status" value="1"/>
</dbReference>
<name>A0A6P1D6I5_9NOCA</name>
<dbReference type="SUPFAM" id="SSF46689">
    <property type="entry name" value="Homeodomain-like"/>
    <property type="match status" value="1"/>
</dbReference>
<keyword evidence="1 2" id="KW-0238">DNA-binding</keyword>
<dbReference type="EMBL" id="JAAGUZ010000024">
    <property type="protein sequence ID" value="NEW44994.1"/>
    <property type="molecule type" value="Genomic_DNA"/>
</dbReference>
<evidence type="ECO:0000313" key="5">
    <source>
        <dbReference type="EMBL" id="NEW56703.1"/>
    </source>
</evidence>
<accession>A0A6P1D6I5</accession>
<dbReference type="Proteomes" id="UP000468928">
    <property type="component" value="Unassembled WGS sequence"/>
</dbReference>
<protein>
    <submittedName>
        <fullName evidence="4">TetR/AcrR family transcriptional regulator</fullName>
    </submittedName>
</protein>
<dbReference type="InterPro" id="IPR001647">
    <property type="entry name" value="HTH_TetR"/>
</dbReference>
<dbReference type="AlphaFoldDB" id="A0A6P1D6I5"/>
<dbReference type="RefSeq" id="WP_163822084.1">
    <property type="nucleotide sequence ID" value="NZ_JAAGUX010000020.1"/>
</dbReference>